<organism evidence="2 3">
    <name type="scientific">Anaerovirgula multivorans</name>
    <dbReference type="NCBI Taxonomy" id="312168"/>
    <lineage>
        <taxon>Bacteria</taxon>
        <taxon>Bacillati</taxon>
        <taxon>Bacillota</taxon>
        <taxon>Clostridia</taxon>
        <taxon>Peptostreptococcales</taxon>
        <taxon>Natronincolaceae</taxon>
        <taxon>Anaerovirgula</taxon>
    </lineage>
</organism>
<dbReference type="EMBL" id="FZOJ01000007">
    <property type="protein sequence ID" value="SNS29898.1"/>
    <property type="molecule type" value="Genomic_DNA"/>
</dbReference>
<dbReference type="InterPro" id="IPR021598">
    <property type="entry name" value="DUF3221"/>
</dbReference>
<evidence type="ECO:0008006" key="4">
    <source>
        <dbReference type="Google" id="ProtNLM"/>
    </source>
</evidence>
<feature type="chain" id="PRO_5012263608" description="DUF3221 domain-containing protein" evidence="1">
    <location>
        <begin position="25"/>
        <end position="174"/>
    </location>
</feature>
<proteinExistence type="predicted"/>
<dbReference type="Gene3D" id="2.40.50.140">
    <property type="entry name" value="Nucleic acid-binding proteins"/>
    <property type="match status" value="1"/>
</dbReference>
<dbReference type="Pfam" id="PF11518">
    <property type="entry name" value="DUF3221"/>
    <property type="match status" value="1"/>
</dbReference>
<evidence type="ECO:0000256" key="1">
    <source>
        <dbReference type="SAM" id="SignalP"/>
    </source>
</evidence>
<evidence type="ECO:0000313" key="3">
    <source>
        <dbReference type="Proteomes" id="UP000198304"/>
    </source>
</evidence>
<dbReference type="RefSeq" id="WP_176431288.1">
    <property type="nucleotide sequence ID" value="NZ_FZOJ01000007.1"/>
</dbReference>
<accession>A0A239DD33</accession>
<evidence type="ECO:0000313" key="2">
    <source>
        <dbReference type="EMBL" id="SNS29898.1"/>
    </source>
</evidence>
<keyword evidence="1" id="KW-0732">Signal</keyword>
<dbReference type="Proteomes" id="UP000198304">
    <property type="component" value="Unassembled WGS sequence"/>
</dbReference>
<keyword evidence="3" id="KW-1185">Reference proteome</keyword>
<name>A0A239DD33_9FIRM</name>
<protein>
    <recommendedName>
        <fullName evidence="4">DUF3221 domain-containing protein</fullName>
    </recommendedName>
</protein>
<sequence>MKKRFSIMLYLLLTVTLMACNASASENSSPNDAPGIIGYVMEKEDDRILVIDPEAQDFSETGGVSEYYNAIWFNNAPKDIGIGEKVKVWYDYTRDSYPAQSEVMYIEVIPSQKPEGVNLTEGEALYKALTSQLLNTDSIIVVKTIEYKKETDKWDIKLKEIWSDILHDVEVDDR</sequence>
<reference evidence="2 3" key="1">
    <citation type="submission" date="2017-06" db="EMBL/GenBank/DDBJ databases">
        <authorList>
            <person name="Kim H.J."/>
            <person name="Triplett B.A."/>
        </authorList>
    </citation>
    <scope>NUCLEOTIDE SEQUENCE [LARGE SCALE GENOMIC DNA]</scope>
    <source>
        <strain evidence="2 3">SCA</strain>
    </source>
</reference>
<dbReference type="AlphaFoldDB" id="A0A239DD33"/>
<feature type="signal peptide" evidence="1">
    <location>
        <begin position="1"/>
        <end position="24"/>
    </location>
</feature>
<dbReference type="PROSITE" id="PS51257">
    <property type="entry name" value="PROKAR_LIPOPROTEIN"/>
    <property type="match status" value="1"/>
</dbReference>
<gene>
    <name evidence="2" type="ORF">SAMN05446037_1007102</name>
</gene>
<dbReference type="InterPro" id="IPR012340">
    <property type="entry name" value="NA-bd_OB-fold"/>
</dbReference>